<dbReference type="VEuPathDB" id="FungiDB:BDEG_26162"/>
<dbReference type="GO" id="GO:0005525">
    <property type="term" value="F:GTP binding"/>
    <property type="evidence" value="ECO:0007669"/>
    <property type="project" value="InterPro"/>
</dbReference>
<feature type="domain" description="OBG-type G" evidence="2">
    <location>
        <begin position="5"/>
        <end position="275"/>
    </location>
</feature>
<dbReference type="InterPro" id="IPR012675">
    <property type="entry name" value="Beta-grasp_dom_sf"/>
</dbReference>
<reference evidence="3 4" key="1">
    <citation type="submission" date="2006-10" db="EMBL/GenBank/DDBJ databases">
        <title>The Genome Sequence of Batrachochytrium dendrobatidis JEL423.</title>
        <authorList>
            <consortium name="The Broad Institute Genome Sequencing Platform"/>
            <person name="Birren B."/>
            <person name="Lander E."/>
            <person name="Galagan J."/>
            <person name="Cuomo C."/>
            <person name="Devon K."/>
            <person name="Jaffe D."/>
            <person name="Butler J."/>
            <person name="Alvarez P."/>
            <person name="Gnerre S."/>
            <person name="Grabherr M."/>
            <person name="Kleber M."/>
            <person name="Mauceli E."/>
            <person name="Brockman W."/>
            <person name="Young S."/>
            <person name="LaButti K."/>
            <person name="Sykes S."/>
            <person name="DeCaprio D."/>
            <person name="Crawford M."/>
            <person name="Koehrsen M."/>
            <person name="Engels R."/>
            <person name="Montgomery P."/>
            <person name="Pearson M."/>
            <person name="Howarth C."/>
            <person name="Larson L."/>
            <person name="White J."/>
            <person name="O'Leary S."/>
            <person name="Kodira C."/>
            <person name="Zeng Q."/>
            <person name="Yandava C."/>
            <person name="Alvarado L."/>
            <person name="Longcore J."/>
            <person name="James T."/>
        </authorList>
    </citation>
    <scope>NUCLEOTIDE SEQUENCE [LARGE SCALE GENOMIC DNA]</scope>
    <source>
        <strain evidence="3 4">JEL423</strain>
    </source>
</reference>
<sequence>MGHDVLIACVGKPSAGKSSFLNAISDATAKVGNFPFTTIKPNQGMAYVLIDCPCSRFDKQSLCKPRYGKCVQGKRHVPIKILDVAGLVPGASQGNGLGNQFLDDLRTADALIHVVDVSGTTDESGKSNCWNIILSTTLIGSSQRLATGYILICGKNGEILFVDTWQPRSSTAETLQLQFSGYGANLAMVNRFLDKFPDKRSLDMWNSDTVMMMVNAFIAERFPTLVALNKIDLPDSDKNIDLISRKYGQDNIVLVSALAETFLRKLHKQKFIKYHEGTDVFELAEDQVDPSVEEKLLTLDDKARNRLERVQDLVLFRYGHTGVQECLQQMIALLKLVPVFPVRNINSFSSSSGTRMGGVFRDCMFVQPGTTIRQLAGMVHPDLDKYYQYAETVGSIRLGEDDLVTLDNNIVSFKTYVEIRPPKAGG</sequence>
<dbReference type="Gene3D" id="3.40.50.300">
    <property type="entry name" value="P-loop containing nucleotide triphosphate hydrolases"/>
    <property type="match status" value="1"/>
</dbReference>
<accession>A0A177WSF8</accession>
<protein>
    <submittedName>
        <fullName evidence="3">Ferrous iron transporter B</fullName>
    </submittedName>
</protein>
<dbReference type="GO" id="GO:0016887">
    <property type="term" value="F:ATP hydrolysis activity"/>
    <property type="evidence" value="ECO:0007669"/>
    <property type="project" value="TreeGrafter"/>
</dbReference>
<keyword evidence="1" id="KW-0547">Nucleotide-binding</keyword>
<dbReference type="Gene3D" id="3.10.20.30">
    <property type="match status" value="1"/>
</dbReference>
<dbReference type="AlphaFoldDB" id="A0A177WSF8"/>
<evidence type="ECO:0000313" key="4">
    <source>
        <dbReference type="Proteomes" id="UP000077115"/>
    </source>
</evidence>
<dbReference type="PROSITE" id="PS51710">
    <property type="entry name" value="G_OBG"/>
    <property type="match status" value="1"/>
</dbReference>
<proteinExistence type="predicted"/>
<dbReference type="FunFam" id="3.10.20.30:FF:000037">
    <property type="entry name" value="YGR210C-like protein"/>
    <property type="match status" value="1"/>
</dbReference>
<dbReference type="PRINTS" id="PR00326">
    <property type="entry name" value="GTP1OBG"/>
</dbReference>
<name>A0A177WSF8_BATDL</name>
<dbReference type="EMBL" id="DS022308">
    <property type="protein sequence ID" value="OAJ42746.1"/>
    <property type="molecule type" value="Genomic_DNA"/>
</dbReference>
<dbReference type="PANTHER" id="PTHR23305:SF1">
    <property type="entry name" value="OBG-TYPE G DOMAIN-CONTAINING PROTEIN"/>
    <property type="match status" value="1"/>
</dbReference>
<dbReference type="GO" id="GO:0005737">
    <property type="term" value="C:cytoplasm"/>
    <property type="evidence" value="ECO:0007669"/>
    <property type="project" value="TreeGrafter"/>
</dbReference>
<dbReference type="PANTHER" id="PTHR23305">
    <property type="entry name" value="OBG GTPASE FAMILY"/>
    <property type="match status" value="1"/>
</dbReference>
<dbReference type="Pfam" id="PF01926">
    <property type="entry name" value="MMR_HSR1"/>
    <property type="match status" value="1"/>
</dbReference>
<evidence type="ECO:0000313" key="3">
    <source>
        <dbReference type="EMBL" id="OAJ42746.1"/>
    </source>
</evidence>
<reference evidence="3 4" key="2">
    <citation type="submission" date="2016-05" db="EMBL/GenBank/DDBJ databases">
        <title>Lineage-specific infection strategies underlie the spectrum of fungal disease in amphibians.</title>
        <authorList>
            <person name="Cuomo C.A."/>
            <person name="Farrer R.A."/>
            <person name="James T."/>
            <person name="Longcore J."/>
            <person name="Birren B."/>
        </authorList>
    </citation>
    <scope>NUCLEOTIDE SEQUENCE [LARGE SCALE GENOMIC DNA]</scope>
    <source>
        <strain evidence="3 4">JEL423</strain>
    </source>
</reference>
<dbReference type="InterPro" id="IPR006073">
    <property type="entry name" value="GTP-bd"/>
</dbReference>
<dbReference type="STRING" id="403673.A0A177WSF8"/>
<dbReference type="CDD" id="cd04938">
    <property type="entry name" value="TGS_Obg"/>
    <property type="match status" value="1"/>
</dbReference>
<dbReference type="InterPro" id="IPR012676">
    <property type="entry name" value="TGS-like"/>
</dbReference>
<dbReference type="Pfam" id="PF08438">
    <property type="entry name" value="YGR210-like_G4"/>
    <property type="match status" value="1"/>
</dbReference>
<dbReference type="InterPro" id="IPR013646">
    <property type="entry name" value="YGR210-like_G4"/>
</dbReference>
<dbReference type="Proteomes" id="UP000077115">
    <property type="component" value="Unassembled WGS sequence"/>
</dbReference>
<organism evidence="3 4">
    <name type="scientific">Batrachochytrium dendrobatidis (strain JEL423)</name>
    <dbReference type="NCBI Taxonomy" id="403673"/>
    <lineage>
        <taxon>Eukaryota</taxon>
        <taxon>Fungi</taxon>
        <taxon>Fungi incertae sedis</taxon>
        <taxon>Chytridiomycota</taxon>
        <taxon>Chytridiomycota incertae sedis</taxon>
        <taxon>Chytridiomycetes</taxon>
        <taxon>Rhizophydiales</taxon>
        <taxon>Rhizophydiales incertae sedis</taxon>
        <taxon>Batrachochytrium</taxon>
    </lineage>
</organism>
<dbReference type="SUPFAM" id="SSF52540">
    <property type="entry name" value="P-loop containing nucleoside triphosphate hydrolases"/>
    <property type="match status" value="1"/>
</dbReference>
<dbReference type="eggNOG" id="KOG1491">
    <property type="taxonomic scope" value="Eukaryota"/>
</dbReference>
<evidence type="ECO:0000256" key="1">
    <source>
        <dbReference type="ARBA" id="ARBA00022741"/>
    </source>
</evidence>
<dbReference type="InterPro" id="IPR031167">
    <property type="entry name" value="G_OBG"/>
</dbReference>
<gene>
    <name evidence="3" type="ORF">BDEG_26162</name>
</gene>
<dbReference type="OrthoDB" id="545683at2759"/>
<dbReference type="InterPro" id="IPR027417">
    <property type="entry name" value="P-loop_NTPase"/>
</dbReference>
<evidence type="ECO:0000259" key="2">
    <source>
        <dbReference type="PROSITE" id="PS51710"/>
    </source>
</evidence>
<dbReference type="SUPFAM" id="SSF81271">
    <property type="entry name" value="TGS-like"/>
    <property type="match status" value="1"/>
</dbReference>